<gene>
    <name evidence="2" type="ORF">IAC04_08165</name>
</gene>
<feature type="region of interest" description="Disordered" evidence="1">
    <location>
        <begin position="92"/>
        <end position="114"/>
    </location>
</feature>
<dbReference type="GO" id="GO:0003743">
    <property type="term" value="F:translation initiation factor activity"/>
    <property type="evidence" value="ECO:0007669"/>
    <property type="project" value="UniProtKB-KW"/>
</dbReference>
<organism evidence="2 3">
    <name type="scientific">Candidatus Coprenecus stercoravium</name>
    <dbReference type="NCBI Taxonomy" id="2840735"/>
    <lineage>
        <taxon>Bacteria</taxon>
        <taxon>Pseudomonadati</taxon>
        <taxon>Bacteroidota</taxon>
        <taxon>Bacteroidia</taxon>
        <taxon>Bacteroidales</taxon>
        <taxon>Rikenellaceae</taxon>
        <taxon>Rikenellaceae incertae sedis</taxon>
        <taxon>Candidatus Coprenecus</taxon>
    </lineage>
</organism>
<dbReference type="EMBL" id="DXAW01000140">
    <property type="protein sequence ID" value="HIZ86451.1"/>
    <property type="molecule type" value="Genomic_DNA"/>
</dbReference>
<dbReference type="Proteomes" id="UP000824115">
    <property type="component" value="Unassembled WGS sequence"/>
</dbReference>
<name>A0A9D2KAY6_9BACT</name>
<reference evidence="2" key="2">
    <citation type="submission" date="2021-04" db="EMBL/GenBank/DDBJ databases">
        <authorList>
            <person name="Gilroy R."/>
        </authorList>
    </citation>
    <scope>NUCLEOTIDE SEQUENCE</scope>
    <source>
        <strain evidence="2">Gambia16-554</strain>
    </source>
</reference>
<sequence>METKHPKKRAVISYDNMSPELQAAFKEKYPRGYSDYMGDIFKVDKPDGTFFYAVSIEIPDAIYLVKIDVDIDDYEKAENELFDEEVDDEVPEIEGDVFPGEAEDIQGDDDQMDD</sequence>
<keyword evidence="2" id="KW-0648">Protein biosynthesis</keyword>
<evidence type="ECO:0000313" key="3">
    <source>
        <dbReference type="Proteomes" id="UP000824115"/>
    </source>
</evidence>
<evidence type="ECO:0000256" key="1">
    <source>
        <dbReference type="SAM" id="MobiDB-lite"/>
    </source>
</evidence>
<evidence type="ECO:0000313" key="2">
    <source>
        <dbReference type="EMBL" id="HIZ86451.1"/>
    </source>
</evidence>
<keyword evidence="2" id="KW-0396">Initiation factor</keyword>
<comment type="caution">
    <text evidence="2">The sequence shown here is derived from an EMBL/GenBank/DDBJ whole genome shotgun (WGS) entry which is preliminary data.</text>
</comment>
<protein>
    <submittedName>
        <fullName evidence="2">RNA polymerase I-specific transcription initiation factor RRN3 family protein</fullName>
    </submittedName>
</protein>
<accession>A0A9D2KAY6</accession>
<dbReference type="AlphaFoldDB" id="A0A9D2KAY6"/>
<reference evidence="2" key="1">
    <citation type="journal article" date="2021" name="PeerJ">
        <title>Extensive microbial diversity within the chicken gut microbiome revealed by metagenomics and culture.</title>
        <authorList>
            <person name="Gilroy R."/>
            <person name="Ravi A."/>
            <person name="Getino M."/>
            <person name="Pursley I."/>
            <person name="Horton D.L."/>
            <person name="Alikhan N.F."/>
            <person name="Baker D."/>
            <person name="Gharbi K."/>
            <person name="Hall N."/>
            <person name="Watson M."/>
            <person name="Adriaenssens E.M."/>
            <person name="Foster-Nyarko E."/>
            <person name="Jarju S."/>
            <person name="Secka A."/>
            <person name="Antonio M."/>
            <person name="Oren A."/>
            <person name="Chaudhuri R.R."/>
            <person name="La Ragione R."/>
            <person name="Hildebrand F."/>
            <person name="Pallen M.J."/>
        </authorList>
    </citation>
    <scope>NUCLEOTIDE SEQUENCE</scope>
    <source>
        <strain evidence="2">Gambia16-554</strain>
    </source>
</reference>
<proteinExistence type="predicted"/>